<dbReference type="Proteomes" id="UP000824782">
    <property type="component" value="Unassembled WGS sequence"/>
</dbReference>
<organism evidence="1 2">
    <name type="scientific">Engystomops pustulosus</name>
    <name type="common">Tungara frog</name>
    <name type="synonym">Physalaemus pustulosus</name>
    <dbReference type="NCBI Taxonomy" id="76066"/>
    <lineage>
        <taxon>Eukaryota</taxon>
        <taxon>Metazoa</taxon>
        <taxon>Chordata</taxon>
        <taxon>Craniata</taxon>
        <taxon>Vertebrata</taxon>
        <taxon>Euteleostomi</taxon>
        <taxon>Amphibia</taxon>
        <taxon>Batrachia</taxon>
        <taxon>Anura</taxon>
        <taxon>Neobatrachia</taxon>
        <taxon>Hyloidea</taxon>
        <taxon>Leptodactylidae</taxon>
        <taxon>Leiuperinae</taxon>
        <taxon>Engystomops</taxon>
    </lineage>
</organism>
<reference evidence="1" key="1">
    <citation type="thesis" date="2020" institute="ProQuest LLC" country="789 East Eisenhower Parkway, Ann Arbor, MI, USA">
        <title>Comparative Genomics and Chromosome Evolution.</title>
        <authorList>
            <person name="Mudd A.B."/>
        </authorList>
    </citation>
    <scope>NUCLEOTIDE SEQUENCE</scope>
    <source>
        <strain evidence="1">237g6f4</strain>
        <tissue evidence="1">Blood</tissue>
    </source>
</reference>
<protein>
    <submittedName>
        <fullName evidence="1">Uncharacterized protein</fullName>
    </submittedName>
</protein>
<name>A0AAV7CL11_ENGPU</name>
<keyword evidence="2" id="KW-1185">Reference proteome</keyword>
<evidence type="ECO:0000313" key="2">
    <source>
        <dbReference type="Proteomes" id="UP000824782"/>
    </source>
</evidence>
<dbReference type="EMBL" id="WNYA01000002">
    <property type="protein sequence ID" value="KAG8585755.1"/>
    <property type="molecule type" value="Genomic_DNA"/>
</dbReference>
<sequence length="90" mass="10225">MPRPQSRRVFSEGLFTYCILSDVTGVQQLSDLWCKQQIPPNNISIQLIGFKPRRKTKATQNTSENFSCSVNGSICIFLLFCNRDAKDIPI</sequence>
<dbReference type="AlphaFoldDB" id="A0AAV7CL11"/>
<evidence type="ECO:0000313" key="1">
    <source>
        <dbReference type="EMBL" id="KAG8585755.1"/>
    </source>
</evidence>
<accession>A0AAV7CL11</accession>
<proteinExistence type="predicted"/>
<gene>
    <name evidence="1" type="ORF">GDO81_005138</name>
</gene>
<comment type="caution">
    <text evidence="1">The sequence shown here is derived from an EMBL/GenBank/DDBJ whole genome shotgun (WGS) entry which is preliminary data.</text>
</comment>